<keyword evidence="1" id="KW-0812">Transmembrane</keyword>
<reference evidence="2" key="3">
    <citation type="submission" date="2025-09" db="UniProtKB">
        <authorList>
            <consortium name="Ensembl"/>
        </authorList>
    </citation>
    <scope>IDENTIFICATION</scope>
    <source>
        <strain evidence="2">Thoroughbred</strain>
    </source>
</reference>
<feature type="transmembrane region" description="Helical" evidence="1">
    <location>
        <begin position="21"/>
        <end position="39"/>
    </location>
</feature>
<protein>
    <submittedName>
        <fullName evidence="2">Uncharacterized protein</fullName>
    </submittedName>
</protein>
<accession>A0A9L0T1F6</accession>
<name>A0A9L0T1F6_HORSE</name>
<keyword evidence="1" id="KW-1133">Transmembrane helix</keyword>
<evidence type="ECO:0000256" key="1">
    <source>
        <dbReference type="SAM" id="Phobius"/>
    </source>
</evidence>
<dbReference type="Ensembl" id="ENSECAT00000127909.1">
    <property type="protein sequence ID" value="ENSECAP00000082119.1"/>
    <property type="gene ID" value="ENSECAG00000052200.1"/>
</dbReference>
<evidence type="ECO:0000313" key="2">
    <source>
        <dbReference type="Ensembl" id="ENSECAP00000082119.1"/>
    </source>
</evidence>
<dbReference type="AlphaFoldDB" id="A0A9L0T1F6"/>
<proteinExistence type="predicted"/>
<reference evidence="2" key="2">
    <citation type="submission" date="2025-08" db="UniProtKB">
        <authorList>
            <consortium name="Ensembl"/>
        </authorList>
    </citation>
    <scope>IDENTIFICATION</scope>
    <source>
        <strain evidence="2">Thoroughbred</strain>
    </source>
</reference>
<dbReference type="GeneTree" id="ENSGT00950000185160"/>
<evidence type="ECO:0000313" key="3">
    <source>
        <dbReference type="Proteomes" id="UP000002281"/>
    </source>
</evidence>
<reference evidence="2 3" key="1">
    <citation type="journal article" date="2009" name="Science">
        <title>Genome sequence, comparative analysis, and population genetics of the domestic horse.</title>
        <authorList>
            <consortium name="Broad Institute Genome Sequencing Platform"/>
            <consortium name="Broad Institute Whole Genome Assembly Team"/>
            <person name="Wade C.M."/>
            <person name="Giulotto E."/>
            <person name="Sigurdsson S."/>
            <person name="Zoli M."/>
            <person name="Gnerre S."/>
            <person name="Imsland F."/>
            <person name="Lear T.L."/>
            <person name="Adelson D.L."/>
            <person name="Bailey E."/>
            <person name="Bellone R.R."/>
            <person name="Bloecker H."/>
            <person name="Distl O."/>
            <person name="Edgar R.C."/>
            <person name="Garber M."/>
            <person name="Leeb T."/>
            <person name="Mauceli E."/>
            <person name="MacLeod J.N."/>
            <person name="Penedo M.C.T."/>
            <person name="Raison J.M."/>
            <person name="Sharpe T."/>
            <person name="Vogel J."/>
            <person name="Andersson L."/>
            <person name="Antczak D.F."/>
            <person name="Biagi T."/>
            <person name="Binns M.M."/>
            <person name="Chowdhary B.P."/>
            <person name="Coleman S.J."/>
            <person name="Della Valle G."/>
            <person name="Fryc S."/>
            <person name="Guerin G."/>
            <person name="Hasegawa T."/>
            <person name="Hill E.W."/>
            <person name="Jurka J."/>
            <person name="Kiialainen A."/>
            <person name="Lindgren G."/>
            <person name="Liu J."/>
            <person name="Magnani E."/>
            <person name="Mickelson J.R."/>
            <person name="Murray J."/>
            <person name="Nergadze S.G."/>
            <person name="Onofrio R."/>
            <person name="Pedroni S."/>
            <person name="Piras M.F."/>
            <person name="Raudsepp T."/>
            <person name="Rocchi M."/>
            <person name="Roeed K.H."/>
            <person name="Ryder O.A."/>
            <person name="Searle S."/>
            <person name="Skow L."/>
            <person name="Swinburne J.E."/>
            <person name="Syvaenen A.C."/>
            <person name="Tozaki T."/>
            <person name="Valberg S.J."/>
            <person name="Vaudin M."/>
            <person name="White J.R."/>
            <person name="Zody M.C."/>
            <person name="Lander E.S."/>
            <person name="Lindblad-Toh K."/>
        </authorList>
    </citation>
    <scope>NUCLEOTIDE SEQUENCE [LARGE SCALE GENOMIC DNA]</scope>
    <source>
        <strain evidence="2 3">Thoroughbred</strain>
    </source>
</reference>
<organism evidence="2 3">
    <name type="scientific">Equus caballus</name>
    <name type="common">Horse</name>
    <dbReference type="NCBI Taxonomy" id="9796"/>
    <lineage>
        <taxon>Eukaryota</taxon>
        <taxon>Metazoa</taxon>
        <taxon>Chordata</taxon>
        <taxon>Craniata</taxon>
        <taxon>Vertebrata</taxon>
        <taxon>Euteleostomi</taxon>
        <taxon>Mammalia</taxon>
        <taxon>Eutheria</taxon>
        <taxon>Laurasiatheria</taxon>
        <taxon>Perissodactyla</taxon>
        <taxon>Equidae</taxon>
        <taxon>Equus</taxon>
    </lineage>
</organism>
<dbReference type="Proteomes" id="UP000002281">
    <property type="component" value="Chromosome 3"/>
</dbReference>
<sequence length="87" mass="10266">MVHSDIEHEVSKWEKNEFKKPTFILIITFYILILQLNILNTQYESHMLICSASCALHISYSLSFKMCFQEMNASLKVIECIYIVFKL</sequence>
<keyword evidence="1" id="KW-0472">Membrane</keyword>
<keyword evidence="3" id="KW-1185">Reference proteome</keyword>